<feature type="compositionally biased region" description="Low complexity" evidence="1">
    <location>
        <begin position="80"/>
        <end position="91"/>
    </location>
</feature>
<feature type="region of interest" description="Disordered" evidence="1">
    <location>
        <begin position="230"/>
        <end position="280"/>
    </location>
</feature>
<evidence type="ECO:0008006" key="4">
    <source>
        <dbReference type="Google" id="ProtNLM"/>
    </source>
</evidence>
<dbReference type="EMBL" id="DYDO01000008">
    <property type="protein sequence ID" value="DBA19818.1"/>
    <property type="molecule type" value="Genomic_DNA"/>
</dbReference>
<reference evidence="2" key="1">
    <citation type="thesis" date="2020" institute="ProQuest LLC" country="789 East Eisenhower Parkway, Ann Arbor, MI, USA">
        <title>Comparative Genomics and Chromosome Evolution.</title>
        <authorList>
            <person name="Mudd A.B."/>
        </authorList>
    </citation>
    <scope>NUCLEOTIDE SEQUENCE</scope>
    <source>
        <strain evidence="2">1538</strain>
        <tissue evidence="2">Blood</tissue>
    </source>
</reference>
<name>A0AAV3A1T1_PYXAD</name>
<dbReference type="PANTHER" id="PTHR21520:SF2">
    <property type="entry name" value="GLUTAMATE-RICH PROTEIN 2"/>
    <property type="match status" value="1"/>
</dbReference>
<organism evidence="2 3">
    <name type="scientific">Pyxicephalus adspersus</name>
    <name type="common">African bullfrog</name>
    <dbReference type="NCBI Taxonomy" id="30357"/>
    <lineage>
        <taxon>Eukaryota</taxon>
        <taxon>Metazoa</taxon>
        <taxon>Chordata</taxon>
        <taxon>Craniata</taxon>
        <taxon>Vertebrata</taxon>
        <taxon>Euteleostomi</taxon>
        <taxon>Amphibia</taxon>
        <taxon>Batrachia</taxon>
        <taxon>Anura</taxon>
        <taxon>Neobatrachia</taxon>
        <taxon>Ranoidea</taxon>
        <taxon>Pyxicephalidae</taxon>
        <taxon>Pyxicephalinae</taxon>
        <taxon>Pyxicephalus</taxon>
    </lineage>
</organism>
<sequence length="280" mass="30784">MSRIDVCGSVSRVHISKIPGKLEVLDPEDETSSKKSRSRKTCIFDSQDFTNKQQPINSQNGNLQVLGPTENVFICSAEAASRPGSSASRKGSAGRKCHASTKQISLRTVKRIALSHDIPDYNVADLKNSTRIEMDSTQKKLVLPNTAVKESTEVHSASIHIPSITEQPQESSSDEDGSDSGKTTAPIELLAEFIKAVMEGDYKLSWKLCQMILIYEPENPEANEFSPLIQKMLKNDEDQVTDEEDSENTDEDDDDSSDTDDSDSNSTETSEESSEDETDG</sequence>
<feature type="compositionally biased region" description="Acidic residues" evidence="1">
    <location>
        <begin position="238"/>
        <end position="280"/>
    </location>
</feature>
<accession>A0AAV3A1T1</accession>
<evidence type="ECO:0000313" key="3">
    <source>
        <dbReference type="Proteomes" id="UP001181693"/>
    </source>
</evidence>
<dbReference type="AlphaFoldDB" id="A0AAV3A1T1"/>
<evidence type="ECO:0000256" key="1">
    <source>
        <dbReference type="SAM" id="MobiDB-lite"/>
    </source>
</evidence>
<comment type="caution">
    <text evidence="2">The sequence shown here is derived from an EMBL/GenBank/DDBJ whole genome shotgun (WGS) entry which is preliminary data.</text>
</comment>
<proteinExistence type="predicted"/>
<gene>
    <name evidence="2" type="ORF">GDO54_015593</name>
</gene>
<protein>
    <recommendedName>
        <fullName evidence="4">Glutamate-rich protein 2</fullName>
    </recommendedName>
</protein>
<keyword evidence="3" id="KW-1185">Reference proteome</keyword>
<dbReference type="InterPro" id="IPR026703">
    <property type="entry name" value="ERICH2"/>
</dbReference>
<feature type="region of interest" description="Disordered" evidence="1">
    <location>
        <begin position="152"/>
        <end position="183"/>
    </location>
</feature>
<evidence type="ECO:0000313" key="2">
    <source>
        <dbReference type="EMBL" id="DBA19818.1"/>
    </source>
</evidence>
<dbReference type="Proteomes" id="UP001181693">
    <property type="component" value="Unassembled WGS sequence"/>
</dbReference>
<feature type="region of interest" description="Disordered" evidence="1">
    <location>
        <begin position="80"/>
        <end position="99"/>
    </location>
</feature>
<dbReference type="PANTHER" id="PTHR21520">
    <property type="entry name" value="GLUTAMATE-RICH PROTEIN 2"/>
    <property type="match status" value="1"/>
</dbReference>